<proteinExistence type="predicted"/>
<keyword evidence="2" id="KW-1185">Reference proteome</keyword>
<evidence type="ECO:0000313" key="2">
    <source>
        <dbReference type="Proteomes" id="UP001344888"/>
    </source>
</evidence>
<gene>
    <name evidence="1" type="ORF">P9B03_08520</name>
</gene>
<organism evidence="1 2">
    <name type="scientific">Metasolibacillus meyeri</name>
    <dbReference type="NCBI Taxonomy" id="1071052"/>
    <lineage>
        <taxon>Bacteria</taxon>
        <taxon>Bacillati</taxon>
        <taxon>Bacillota</taxon>
        <taxon>Bacilli</taxon>
        <taxon>Bacillales</taxon>
        <taxon>Caryophanaceae</taxon>
        <taxon>Metasolibacillus</taxon>
    </lineage>
</organism>
<dbReference type="Proteomes" id="UP001344888">
    <property type="component" value="Unassembled WGS sequence"/>
</dbReference>
<dbReference type="EMBL" id="JARSFG010000012">
    <property type="protein sequence ID" value="MEC1178522.1"/>
    <property type="molecule type" value="Genomic_DNA"/>
</dbReference>
<sequence length="123" mass="14519">MKKKYKPLTAKEKKWNKEFRERMREKGLIPPVKERLNRKKFLEETLEQWKLKKGEAFYYLPKAIGWMVGGGHIKITPEQIGVLKAVKIALEIQAFEERLSKEGKTTYEVGELYEQVIKPILDL</sequence>
<evidence type="ECO:0000313" key="1">
    <source>
        <dbReference type="EMBL" id="MEC1178522.1"/>
    </source>
</evidence>
<accession>A0AAW9NM92</accession>
<reference evidence="1 2" key="1">
    <citation type="submission" date="2023-03" db="EMBL/GenBank/DDBJ databases">
        <title>Bacillus Genome Sequencing.</title>
        <authorList>
            <person name="Dunlap C."/>
        </authorList>
    </citation>
    <scope>NUCLEOTIDE SEQUENCE [LARGE SCALE GENOMIC DNA]</scope>
    <source>
        <strain evidence="1 2">B-59205</strain>
    </source>
</reference>
<dbReference type="RefSeq" id="WP_326123017.1">
    <property type="nucleotide sequence ID" value="NZ_JARSFG010000012.1"/>
</dbReference>
<comment type="caution">
    <text evidence="1">The sequence shown here is derived from an EMBL/GenBank/DDBJ whole genome shotgun (WGS) entry which is preliminary data.</text>
</comment>
<dbReference type="AlphaFoldDB" id="A0AAW9NM92"/>
<name>A0AAW9NM92_9BACL</name>
<protein>
    <submittedName>
        <fullName evidence="1">Uncharacterized protein</fullName>
    </submittedName>
</protein>